<keyword evidence="3" id="KW-0472">Membrane</keyword>
<dbReference type="PROSITE" id="PS50278">
    <property type="entry name" value="PDGF_2"/>
    <property type="match status" value="1"/>
</dbReference>
<protein>
    <recommendedName>
        <fullName evidence="4">Platelet-derived growth factor (PDGF) family profile domain-containing protein</fullName>
    </recommendedName>
</protein>
<dbReference type="Pfam" id="PF00341">
    <property type="entry name" value="PDGF"/>
    <property type="match status" value="1"/>
</dbReference>
<feature type="region of interest" description="Disordered" evidence="2">
    <location>
        <begin position="208"/>
        <end position="258"/>
    </location>
</feature>
<evidence type="ECO:0000313" key="5">
    <source>
        <dbReference type="EMBL" id="CAG6612402.1"/>
    </source>
</evidence>
<dbReference type="EMBL" id="HBUF01024487">
    <property type="protein sequence ID" value="CAG6612402.1"/>
    <property type="molecule type" value="Transcribed_RNA"/>
</dbReference>
<evidence type="ECO:0000256" key="3">
    <source>
        <dbReference type="SAM" id="Phobius"/>
    </source>
</evidence>
<feature type="compositionally biased region" description="Pro residues" evidence="2">
    <location>
        <begin position="303"/>
        <end position="312"/>
    </location>
</feature>
<dbReference type="SUPFAM" id="SSF57501">
    <property type="entry name" value="Cystine-knot cytokines"/>
    <property type="match status" value="1"/>
</dbReference>
<proteinExistence type="inferred from homology"/>
<keyword evidence="3" id="KW-0812">Transmembrane</keyword>
<reference evidence="5" key="1">
    <citation type="submission" date="2021-05" db="EMBL/GenBank/DDBJ databases">
        <authorList>
            <person name="Alioto T."/>
            <person name="Alioto T."/>
            <person name="Gomez Garrido J."/>
        </authorList>
    </citation>
    <scope>NUCLEOTIDE SEQUENCE</scope>
</reference>
<feature type="compositionally biased region" description="Acidic residues" evidence="2">
    <location>
        <begin position="215"/>
        <end position="246"/>
    </location>
</feature>
<name>A0A8D8LVE4_9HEMI</name>
<comment type="similarity">
    <text evidence="1">Belongs to the PDGF/VEGF growth factor family.</text>
</comment>
<accession>A0A8D8LVE4</accession>
<dbReference type="PANTHER" id="PTHR21719">
    <property type="entry name" value="FI06402P-RELATED"/>
    <property type="match status" value="1"/>
</dbReference>
<feature type="region of interest" description="Disordered" evidence="2">
    <location>
        <begin position="64"/>
        <end position="113"/>
    </location>
</feature>
<dbReference type="GO" id="GO:0035099">
    <property type="term" value="P:hemocyte migration"/>
    <property type="evidence" value="ECO:0007669"/>
    <property type="project" value="TreeGrafter"/>
</dbReference>
<sequence length="539" mass="61260">MRNNSFLYICLLEILIVYIMYVDSNNQHNKKYKPNTKYISTHNIRHKHHYVNRTLAVTKKPNYNHKHVSKPYSHSTTTIRPFKMKTGGKVNKPIDTTTRKPVDGTTKTPAVHRQNPVKPIDATFDLLDFNLKNKLLNNNDKMKLNDLSNSNNLAPPLFDLPINNDHQRSPPSFDQFLQKDSPHFHQADMKTDELMSKADHLISEKDDHLIHDNDDHGDEDNDDDDDDNTDEEEEEEDDIAIFDDELSSSTLTITSSTSTTIPTMARRVKELNDSAETSKLNMVRSRSVPYRSDIAGVKTARSPPSPPSPPSFDSPSTGTTEDSDTLQERLASKHKTKVGKDAACRKPMPKVVKVSDVYPTATKIYLPQCTIIHQCAEDTGCCMGAFQKCGPKSSEKVDLYFYTYTTSAIRKGVSPHQIEKLGFYNHTECECHEDMPRDDSNVIENDTKGGSDTHSVEEEPPCMCPTEFAVRRFSNGTCGCDCFDKERDCLRYKKGKEYFSLKDKWCIKIGKCQPPICEYGKFSQKTGRCPRLNEKSPFF</sequence>
<dbReference type="PANTHER" id="PTHR21719:SF1">
    <property type="entry name" value="FI06402P-RELATED"/>
    <property type="match status" value="1"/>
</dbReference>
<evidence type="ECO:0000256" key="1">
    <source>
        <dbReference type="RuleBase" id="RU003818"/>
    </source>
</evidence>
<dbReference type="GO" id="GO:0016020">
    <property type="term" value="C:membrane"/>
    <property type="evidence" value="ECO:0007669"/>
    <property type="project" value="InterPro"/>
</dbReference>
<dbReference type="InterPro" id="IPR000072">
    <property type="entry name" value="PDGF/VEGF_dom"/>
</dbReference>
<feature type="region of interest" description="Disordered" evidence="2">
    <location>
        <begin position="158"/>
        <end position="178"/>
    </location>
</feature>
<evidence type="ECO:0000259" key="4">
    <source>
        <dbReference type="PROSITE" id="PS50278"/>
    </source>
</evidence>
<organism evidence="5">
    <name type="scientific">Cacopsylla melanoneura</name>
    <dbReference type="NCBI Taxonomy" id="428564"/>
    <lineage>
        <taxon>Eukaryota</taxon>
        <taxon>Metazoa</taxon>
        <taxon>Ecdysozoa</taxon>
        <taxon>Arthropoda</taxon>
        <taxon>Hexapoda</taxon>
        <taxon>Insecta</taxon>
        <taxon>Pterygota</taxon>
        <taxon>Neoptera</taxon>
        <taxon>Paraneoptera</taxon>
        <taxon>Hemiptera</taxon>
        <taxon>Sternorrhyncha</taxon>
        <taxon>Psylloidea</taxon>
        <taxon>Psyllidae</taxon>
        <taxon>Psyllinae</taxon>
        <taxon>Cacopsylla</taxon>
    </lineage>
</organism>
<feature type="transmembrane region" description="Helical" evidence="3">
    <location>
        <begin position="6"/>
        <end position="23"/>
    </location>
</feature>
<dbReference type="GO" id="GO:0008083">
    <property type="term" value="F:growth factor activity"/>
    <property type="evidence" value="ECO:0007669"/>
    <property type="project" value="UniProtKB-KW"/>
</dbReference>
<keyword evidence="1" id="KW-0339">Growth factor</keyword>
<dbReference type="Gene3D" id="2.10.90.10">
    <property type="entry name" value="Cystine-knot cytokines"/>
    <property type="match status" value="1"/>
</dbReference>
<feature type="compositionally biased region" description="Low complexity" evidence="2">
    <location>
        <begin position="247"/>
        <end position="258"/>
    </location>
</feature>
<evidence type="ECO:0000256" key="2">
    <source>
        <dbReference type="SAM" id="MobiDB-lite"/>
    </source>
</evidence>
<dbReference type="SMART" id="SM00141">
    <property type="entry name" value="PDGF"/>
    <property type="match status" value="1"/>
</dbReference>
<feature type="domain" description="Platelet-derived growth factor (PDGF) family profile" evidence="4">
    <location>
        <begin position="346"/>
        <end position="436"/>
    </location>
</feature>
<feature type="region of interest" description="Disordered" evidence="2">
    <location>
        <begin position="272"/>
        <end position="339"/>
    </location>
</feature>
<dbReference type="AlphaFoldDB" id="A0A8D8LVE4"/>
<keyword evidence="3" id="KW-1133">Transmembrane helix</keyword>
<dbReference type="InterPro" id="IPR029034">
    <property type="entry name" value="Cystine-knot_cytokine"/>
</dbReference>